<reference evidence="2 3" key="1">
    <citation type="submission" date="2014-02" db="EMBL/GenBank/DDBJ databases">
        <title>The small core and large imbalanced accessory genome model reveals a collaborative survival strategy of Sorangium cellulosum strains in nature.</title>
        <authorList>
            <person name="Han K."/>
            <person name="Peng R."/>
            <person name="Blom J."/>
            <person name="Li Y.-Z."/>
        </authorList>
    </citation>
    <scope>NUCLEOTIDE SEQUENCE [LARGE SCALE GENOMIC DNA]</scope>
    <source>
        <strain evidence="2 3">So0157-25</strain>
    </source>
</reference>
<proteinExistence type="predicted"/>
<gene>
    <name evidence="2" type="ORF">BE08_01305</name>
</gene>
<dbReference type="AlphaFoldDB" id="A0A150P8A3"/>
<feature type="region of interest" description="Disordered" evidence="1">
    <location>
        <begin position="1"/>
        <end position="74"/>
    </location>
</feature>
<evidence type="ECO:0000313" key="3">
    <source>
        <dbReference type="Proteomes" id="UP000075420"/>
    </source>
</evidence>
<organism evidence="2 3">
    <name type="scientific">Sorangium cellulosum</name>
    <name type="common">Polyangium cellulosum</name>
    <dbReference type="NCBI Taxonomy" id="56"/>
    <lineage>
        <taxon>Bacteria</taxon>
        <taxon>Pseudomonadati</taxon>
        <taxon>Myxococcota</taxon>
        <taxon>Polyangia</taxon>
        <taxon>Polyangiales</taxon>
        <taxon>Polyangiaceae</taxon>
        <taxon>Sorangium</taxon>
    </lineage>
</organism>
<feature type="compositionally biased region" description="Low complexity" evidence="1">
    <location>
        <begin position="32"/>
        <end position="44"/>
    </location>
</feature>
<comment type="caution">
    <text evidence="2">The sequence shown here is derived from an EMBL/GenBank/DDBJ whole genome shotgun (WGS) entry which is preliminary data.</text>
</comment>
<evidence type="ECO:0000256" key="1">
    <source>
        <dbReference type="SAM" id="MobiDB-lite"/>
    </source>
</evidence>
<sequence length="74" mass="7899">MHSLSEPQLGIQIEASSNVSQRRSSRPWHLPGSSSVKMLSSGGSPIVQPRRHAPPMHTLPSPAQSLSPTHAAVQ</sequence>
<dbReference type="Proteomes" id="UP000075420">
    <property type="component" value="Unassembled WGS sequence"/>
</dbReference>
<dbReference type="EMBL" id="JELY01002674">
    <property type="protein sequence ID" value="KYF51897.1"/>
    <property type="molecule type" value="Genomic_DNA"/>
</dbReference>
<name>A0A150P8A3_SORCE</name>
<protein>
    <submittedName>
        <fullName evidence="2">Uncharacterized protein</fullName>
    </submittedName>
</protein>
<accession>A0A150P8A3</accession>
<evidence type="ECO:0000313" key="2">
    <source>
        <dbReference type="EMBL" id="KYF51897.1"/>
    </source>
</evidence>